<proteinExistence type="predicted"/>
<dbReference type="AlphaFoldDB" id="A0A4Q7ZRA5"/>
<evidence type="ECO:0000259" key="1">
    <source>
        <dbReference type="Pfam" id="PF00668"/>
    </source>
</evidence>
<dbReference type="GO" id="GO:0005829">
    <property type="term" value="C:cytosol"/>
    <property type="evidence" value="ECO:0007669"/>
    <property type="project" value="TreeGrafter"/>
</dbReference>
<dbReference type="GO" id="GO:0008610">
    <property type="term" value="P:lipid biosynthetic process"/>
    <property type="evidence" value="ECO:0007669"/>
    <property type="project" value="UniProtKB-ARBA"/>
</dbReference>
<accession>A0A4Q7ZRA5</accession>
<feature type="domain" description="Condensation" evidence="1">
    <location>
        <begin position="3"/>
        <end position="431"/>
    </location>
</feature>
<dbReference type="GO" id="GO:0031177">
    <property type="term" value="F:phosphopantetheine binding"/>
    <property type="evidence" value="ECO:0007669"/>
    <property type="project" value="TreeGrafter"/>
</dbReference>
<dbReference type="SUPFAM" id="SSF52777">
    <property type="entry name" value="CoA-dependent acyltransferases"/>
    <property type="match status" value="2"/>
</dbReference>
<dbReference type="InterPro" id="IPR023213">
    <property type="entry name" value="CAT-like_dom_sf"/>
</dbReference>
<dbReference type="Pfam" id="PF00668">
    <property type="entry name" value="Condensation"/>
    <property type="match status" value="1"/>
</dbReference>
<dbReference type="PANTHER" id="PTHR45527:SF1">
    <property type="entry name" value="FATTY ACID SYNTHASE"/>
    <property type="match status" value="1"/>
</dbReference>
<dbReference type="RefSeq" id="WP_165449599.1">
    <property type="nucleotide sequence ID" value="NZ_SHKY01000001.1"/>
</dbReference>
<sequence>MTNLTRAQQRIWYQDQLAGPTRASHVAVLLRLHGDLDEAALCRAFGDVTSRYDVLRSRYPAVGGHPYRDVMAPEDAPVVTLVDCAERELAAALDAAGRRPFDLTAAAPVRAVLFRIDPPRISADGPRAASPDRWALLLVAHRIVWDGAGLTALVGELGTAYAARRDGAAPVWPVVAAPPRRGGGTEETDGLRYWREELAALPVGLPLPYDRAHPPVASNRGESVPLDLCPVARERLAELVRTGRARPATIGHAALAALLTRLGAGTDIPIGTTVSDPAPARPFAAPATTVLLRVDTSGDPSFHDLLTRVRATELAAHAHRHAPLDRLVDRLGAGRLPHSPPPVQVMVVTAEAPVRLSLPNLEVRAQRLDPEVTDCDLTVVLTPADVGAGPAGRLRYATDVFDRATAASLADRLVGLLDAMAAEPDAGLGAVEVGTTGCGSPACRTLPGGTGIGVRG</sequence>
<organism evidence="2 3">
    <name type="scientific">Krasilnikovia cinnamomea</name>
    <dbReference type="NCBI Taxonomy" id="349313"/>
    <lineage>
        <taxon>Bacteria</taxon>
        <taxon>Bacillati</taxon>
        <taxon>Actinomycetota</taxon>
        <taxon>Actinomycetes</taxon>
        <taxon>Micromonosporales</taxon>
        <taxon>Micromonosporaceae</taxon>
        <taxon>Krasilnikovia</taxon>
    </lineage>
</organism>
<dbReference type="Proteomes" id="UP000292564">
    <property type="component" value="Unassembled WGS sequence"/>
</dbReference>
<dbReference type="GO" id="GO:0009239">
    <property type="term" value="P:enterobactin biosynthetic process"/>
    <property type="evidence" value="ECO:0007669"/>
    <property type="project" value="TreeGrafter"/>
</dbReference>
<name>A0A4Q7ZRA5_9ACTN</name>
<reference evidence="2 3" key="1">
    <citation type="submission" date="2019-02" db="EMBL/GenBank/DDBJ databases">
        <title>Sequencing the genomes of 1000 actinobacteria strains.</title>
        <authorList>
            <person name="Klenk H.-P."/>
        </authorList>
    </citation>
    <scope>NUCLEOTIDE SEQUENCE [LARGE SCALE GENOMIC DNA]</scope>
    <source>
        <strain evidence="2 3">DSM 45162</strain>
    </source>
</reference>
<dbReference type="GO" id="GO:0009366">
    <property type="term" value="C:enterobactin synthetase complex"/>
    <property type="evidence" value="ECO:0007669"/>
    <property type="project" value="TreeGrafter"/>
</dbReference>
<keyword evidence="3" id="KW-1185">Reference proteome</keyword>
<dbReference type="EMBL" id="SHKY01000001">
    <property type="protein sequence ID" value="RZU53344.1"/>
    <property type="molecule type" value="Genomic_DNA"/>
</dbReference>
<protein>
    <submittedName>
        <fullName evidence="2">Condensation domain-containing protein</fullName>
    </submittedName>
</protein>
<dbReference type="Gene3D" id="3.30.559.30">
    <property type="entry name" value="Nonribosomal peptide synthetase, condensation domain"/>
    <property type="match status" value="1"/>
</dbReference>
<gene>
    <name evidence="2" type="ORF">EV385_5265</name>
</gene>
<dbReference type="GO" id="GO:0043041">
    <property type="term" value="P:amino acid activation for nonribosomal peptide biosynthetic process"/>
    <property type="evidence" value="ECO:0007669"/>
    <property type="project" value="TreeGrafter"/>
</dbReference>
<dbReference type="Gene3D" id="3.30.559.10">
    <property type="entry name" value="Chloramphenicol acetyltransferase-like domain"/>
    <property type="match status" value="1"/>
</dbReference>
<dbReference type="InterPro" id="IPR001242">
    <property type="entry name" value="Condensation_dom"/>
</dbReference>
<evidence type="ECO:0000313" key="2">
    <source>
        <dbReference type="EMBL" id="RZU53344.1"/>
    </source>
</evidence>
<comment type="caution">
    <text evidence="2">The sequence shown here is derived from an EMBL/GenBank/DDBJ whole genome shotgun (WGS) entry which is preliminary data.</text>
</comment>
<dbReference type="GO" id="GO:0047527">
    <property type="term" value="F:2,3-dihydroxybenzoate-serine ligase activity"/>
    <property type="evidence" value="ECO:0007669"/>
    <property type="project" value="TreeGrafter"/>
</dbReference>
<dbReference type="PANTHER" id="PTHR45527">
    <property type="entry name" value="NONRIBOSOMAL PEPTIDE SYNTHETASE"/>
    <property type="match status" value="1"/>
</dbReference>
<evidence type="ECO:0000313" key="3">
    <source>
        <dbReference type="Proteomes" id="UP000292564"/>
    </source>
</evidence>